<dbReference type="AlphaFoldDB" id="A0A8J5CP94"/>
<gene>
    <name evidence="2" type="ORF">GWK47_012775</name>
</gene>
<accession>A0A8J5CP94</accession>
<feature type="region of interest" description="Disordered" evidence="1">
    <location>
        <begin position="1"/>
        <end position="41"/>
    </location>
</feature>
<reference evidence="2" key="1">
    <citation type="submission" date="2020-07" db="EMBL/GenBank/DDBJ databases">
        <title>The High-quality genome of the commercially important snow crab, Chionoecetes opilio.</title>
        <authorList>
            <person name="Jeong J.-H."/>
            <person name="Ryu S."/>
        </authorList>
    </citation>
    <scope>NUCLEOTIDE SEQUENCE</scope>
    <source>
        <strain evidence="2">MADBK_172401_WGS</strain>
        <tissue evidence="2">Digestive gland</tissue>
    </source>
</reference>
<dbReference type="EMBL" id="JACEEZ010020045">
    <property type="protein sequence ID" value="KAG0715067.1"/>
    <property type="molecule type" value="Genomic_DNA"/>
</dbReference>
<protein>
    <submittedName>
        <fullName evidence="2">Uncharacterized protein</fullName>
    </submittedName>
</protein>
<evidence type="ECO:0000313" key="2">
    <source>
        <dbReference type="EMBL" id="KAG0715067.1"/>
    </source>
</evidence>
<comment type="caution">
    <text evidence="2">The sequence shown here is derived from an EMBL/GenBank/DDBJ whole genome shotgun (WGS) entry which is preliminary data.</text>
</comment>
<evidence type="ECO:0000313" key="3">
    <source>
        <dbReference type="Proteomes" id="UP000770661"/>
    </source>
</evidence>
<dbReference type="Proteomes" id="UP000770661">
    <property type="component" value="Unassembled WGS sequence"/>
</dbReference>
<proteinExistence type="predicted"/>
<keyword evidence="3" id="KW-1185">Reference proteome</keyword>
<name>A0A8J5CP94_CHIOP</name>
<sequence>MGQQVRWSSVEALRAPTAEGIPKLRQESRDPPMASVTSQEPLGRFDSRFGVPVGLWSRRDTQLHMPCSPFRQVAWRASGAMGQQVRWSSVEALRAPTAEGIPKVEVPKLGNLGPAPSRVMEFSDF</sequence>
<organism evidence="2 3">
    <name type="scientific">Chionoecetes opilio</name>
    <name type="common">Atlantic snow crab</name>
    <name type="synonym">Cancer opilio</name>
    <dbReference type="NCBI Taxonomy" id="41210"/>
    <lineage>
        <taxon>Eukaryota</taxon>
        <taxon>Metazoa</taxon>
        <taxon>Ecdysozoa</taxon>
        <taxon>Arthropoda</taxon>
        <taxon>Crustacea</taxon>
        <taxon>Multicrustacea</taxon>
        <taxon>Malacostraca</taxon>
        <taxon>Eumalacostraca</taxon>
        <taxon>Eucarida</taxon>
        <taxon>Decapoda</taxon>
        <taxon>Pleocyemata</taxon>
        <taxon>Brachyura</taxon>
        <taxon>Eubrachyura</taxon>
        <taxon>Majoidea</taxon>
        <taxon>Majidae</taxon>
        <taxon>Chionoecetes</taxon>
    </lineage>
</organism>
<evidence type="ECO:0000256" key="1">
    <source>
        <dbReference type="SAM" id="MobiDB-lite"/>
    </source>
</evidence>